<evidence type="ECO:0000256" key="1">
    <source>
        <dbReference type="SAM" id="MobiDB-lite"/>
    </source>
</evidence>
<evidence type="ECO:0000313" key="2">
    <source>
        <dbReference type="EMBL" id="SUI99924.1"/>
    </source>
</evidence>
<accession>A0A380BE39</accession>
<gene>
    <name evidence="2" type="ORF">NCTC4822_00833</name>
</gene>
<sequence length="64" mass="7051">MIGVQSGDSGGISVTGETPQWSEATEEARRTPHRKRPLGTEINIVCLAFLKTEYFTILEEKISA</sequence>
<dbReference type="AlphaFoldDB" id="A0A380BE39"/>
<protein>
    <submittedName>
        <fullName evidence="2">Uncharacterized protein</fullName>
    </submittedName>
</protein>
<feature type="region of interest" description="Disordered" evidence="1">
    <location>
        <begin position="1"/>
        <end position="35"/>
    </location>
</feature>
<organism evidence="2 3">
    <name type="scientific">Sporosarcina pasteurii</name>
    <name type="common">Bacillus pasteurii</name>
    <dbReference type="NCBI Taxonomy" id="1474"/>
    <lineage>
        <taxon>Bacteria</taxon>
        <taxon>Bacillati</taxon>
        <taxon>Bacillota</taxon>
        <taxon>Bacilli</taxon>
        <taxon>Bacillales</taxon>
        <taxon>Caryophanaceae</taxon>
        <taxon>Sporosarcina</taxon>
    </lineage>
</organism>
<reference evidence="2 3" key="1">
    <citation type="submission" date="2018-06" db="EMBL/GenBank/DDBJ databases">
        <authorList>
            <consortium name="Pathogen Informatics"/>
            <person name="Doyle S."/>
        </authorList>
    </citation>
    <scope>NUCLEOTIDE SEQUENCE [LARGE SCALE GENOMIC DNA]</scope>
    <source>
        <strain evidence="3">ATCC 11859 / DSM 33 / NCIB 8841 / NCTC 4822</strain>
    </source>
</reference>
<proteinExistence type="predicted"/>
<dbReference type="EMBL" id="UGYZ01000002">
    <property type="protein sequence ID" value="SUI99924.1"/>
    <property type="molecule type" value="Genomic_DNA"/>
</dbReference>
<keyword evidence="3" id="KW-1185">Reference proteome</keyword>
<name>A0A380BE39_SPOPA</name>
<evidence type="ECO:0000313" key="3">
    <source>
        <dbReference type="Proteomes" id="UP000254519"/>
    </source>
</evidence>
<dbReference type="Proteomes" id="UP000254519">
    <property type="component" value="Unassembled WGS sequence"/>
</dbReference>